<dbReference type="PANTHER" id="PTHR30404:SF0">
    <property type="entry name" value="N-ACETYLMURAMOYL-L-ALANINE AMIDASE AMIC"/>
    <property type="match status" value="1"/>
</dbReference>
<evidence type="ECO:0000256" key="2">
    <source>
        <dbReference type="SAM" id="Phobius"/>
    </source>
</evidence>
<dbReference type="SUPFAM" id="SSF53187">
    <property type="entry name" value="Zn-dependent exopeptidases"/>
    <property type="match status" value="1"/>
</dbReference>
<dbReference type="Gene3D" id="3.40.630.40">
    <property type="entry name" value="Zn-dependent exopeptidases"/>
    <property type="match status" value="1"/>
</dbReference>
<dbReference type="AlphaFoldDB" id="A0A1W1XXT8"/>
<dbReference type="GO" id="GO:0008745">
    <property type="term" value="F:N-acetylmuramoyl-L-alanine amidase activity"/>
    <property type="evidence" value="ECO:0007669"/>
    <property type="project" value="InterPro"/>
</dbReference>
<dbReference type="CDD" id="cd02696">
    <property type="entry name" value="MurNAc-LAA"/>
    <property type="match status" value="1"/>
</dbReference>
<keyword evidence="2" id="KW-1133">Transmembrane helix</keyword>
<dbReference type="GO" id="GO:0030288">
    <property type="term" value="C:outer membrane-bounded periplasmic space"/>
    <property type="evidence" value="ECO:0007669"/>
    <property type="project" value="TreeGrafter"/>
</dbReference>
<evidence type="ECO:0000256" key="1">
    <source>
        <dbReference type="ARBA" id="ARBA00022801"/>
    </source>
</evidence>
<feature type="transmembrane region" description="Helical" evidence="2">
    <location>
        <begin position="20"/>
        <end position="37"/>
    </location>
</feature>
<proteinExistence type="predicted"/>
<dbReference type="NCBIfam" id="TIGR02883">
    <property type="entry name" value="spore_cwlD"/>
    <property type="match status" value="1"/>
</dbReference>
<dbReference type="SMART" id="SM00646">
    <property type="entry name" value="Ami_3"/>
    <property type="match status" value="1"/>
</dbReference>
<keyword evidence="1" id="KW-0378">Hydrolase</keyword>
<dbReference type="PANTHER" id="PTHR30404">
    <property type="entry name" value="N-ACETYLMURAMOYL-L-ALANINE AMIDASE"/>
    <property type="match status" value="1"/>
</dbReference>
<protein>
    <submittedName>
        <fullName evidence="4">N-acetylmuramoyl-L-alanine amidase</fullName>
    </submittedName>
</protein>
<sequence>MCLEKYKGVNKIMKKFAGKLIILIVLIFISSNVIINAEELKKDDKKIILIDPGHGGIDGGAESKNGITEKDINLKIGLNLKKRLEKQHFKVVMTRDKDKGLYSDEGKIRKKKLEDLNNRCKMKEESNCDMFVSIHLNKFPQSKYYGAQVWYSDNKNSTELAHIIQENLREDLNDDSGRVEKPALELYKVLRCSKNIPSVIVECGFLSNEEEAYKLNTDKYQNKIAESICKSIKMYYDKKS</sequence>
<dbReference type="GO" id="GO:0009253">
    <property type="term" value="P:peptidoglycan catabolic process"/>
    <property type="evidence" value="ECO:0007669"/>
    <property type="project" value="InterPro"/>
</dbReference>
<evidence type="ECO:0000259" key="3">
    <source>
        <dbReference type="SMART" id="SM00646"/>
    </source>
</evidence>
<dbReference type="Proteomes" id="UP000192468">
    <property type="component" value="Unassembled WGS sequence"/>
</dbReference>
<dbReference type="STRING" id="1121291.SAMN02745134_03630"/>
<gene>
    <name evidence="4" type="ORF">SAMN02745134_03630</name>
</gene>
<accession>A0A1W1XXT8</accession>
<dbReference type="InterPro" id="IPR050695">
    <property type="entry name" value="N-acetylmuramoyl_amidase_3"/>
</dbReference>
<dbReference type="InterPro" id="IPR002508">
    <property type="entry name" value="MurNAc-LAA_cat"/>
</dbReference>
<dbReference type="EMBL" id="FWXH01000028">
    <property type="protein sequence ID" value="SMC28712.1"/>
    <property type="molecule type" value="Genomic_DNA"/>
</dbReference>
<keyword evidence="2" id="KW-0472">Membrane</keyword>
<reference evidence="4 5" key="1">
    <citation type="submission" date="2017-04" db="EMBL/GenBank/DDBJ databases">
        <authorList>
            <person name="Afonso C.L."/>
            <person name="Miller P.J."/>
            <person name="Scott M.A."/>
            <person name="Spackman E."/>
            <person name="Goraichik I."/>
            <person name="Dimitrov K.M."/>
            <person name="Suarez D.L."/>
            <person name="Swayne D.E."/>
        </authorList>
    </citation>
    <scope>NUCLEOTIDE SEQUENCE [LARGE SCALE GENOMIC DNA]</scope>
    <source>
        <strain evidence="4 5">DSM 12555</strain>
    </source>
</reference>
<evidence type="ECO:0000313" key="4">
    <source>
        <dbReference type="EMBL" id="SMC28712.1"/>
    </source>
</evidence>
<keyword evidence="5" id="KW-1185">Reference proteome</keyword>
<feature type="domain" description="MurNAc-LAA" evidence="3">
    <location>
        <begin position="120"/>
        <end position="233"/>
    </location>
</feature>
<evidence type="ECO:0000313" key="5">
    <source>
        <dbReference type="Proteomes" id="UP000192468"/>
    </source>
</evidence>
<dbReference type="InterPro" id="IPR014234">
    <property type="entry name" value="Spore_CwlD"/>
</dbReference>
<organism evidence="4 5">
    <name type="scientific">Clostridium acidisoli DSM 12555</name>
    <dbReference type="NCBI Taxonomy" id="1121291"/>
    <lineage>
        <taxon>Bacteria</taxon>
        <taxon>Bacillati</taxon>
        <taxon>Bacillota</taxon>
        <taxon>Clostridia</taxon>
        <taxon>Eubacteriales</taxon>
        <taxon>Clostridiaceae</taxon>
        <taxon>Clostridium</taxon>
    </lineage>
</organism>
<keyword evidence="2" id="KW-0812">Transmembrane</keyword>
<name>A0A1W1XXT8_9CLOT</name>
<dbReference type="Pfam" id="PF01520">
    <property type="entry name" value="Amidase_3"/>
    <property type="match status" value="1"/>
</dbReference>